<evidence type="ECO:0000256" key="1">
    <source>
        <dbReference type="SAM" id="SignalP"/>
    </source>
</evidence>
<dbReference type="PANTHER" id="PTHR31694">
    <property type="entry name" value="DESICCATION-LIKE PROTEIN"/>
    <property type="match status" value="1"/>
</dbReference>
<evidence type="ECO:0000313" key="3">
    <source>
        <dbReference type="Proteomes" id="UP000231279"/>
    </source>
</evidence>
<dbReference type="STRING" id="429701.A0A2G9HKY4"/>
<keyword evidence="3" id="KW-1185">Reference proteome</keyword>
<keyword evidence="1" id="KW-0732">Signal</keyword>
<dbReference type="EMBL" id="NKXS01001528">
    <property type="protein sequence ID" value="PIN18093.1"/>
    <property type="molecule type" value="Genomic_DNA"/>
</dbReference>
<dbReference type="AlphaFoldDB" id="A0A2G9HKY4"/>
<evidence type="ECO:0000313" key="2">
    <source>
        <dbReference type="EMBL" id="PIN18093.1"/>
    </source>
</evidence>
<sequence>MHAHTVQSHDLQTVNHIYKQHASTTALVTILLLLLLHGGSSAAQSDVDLLEFPLNLEYLEAEFFSWGALGRGLDSIEPNLTMGGPPPVGVRKADLSPLVQDIIAQFAYQEVGHLRKKPIKEKKKKLLIVLKLGLVLYSGPIRSGSTHTRFSKAQLNF</sequence>
<proteinExistence type="predicted"/>
<name>A0A2G9HKY4_9LAMI</name>
<accession>A0A2G9HKY4</accession>
<dbReference type="Proteomes" id="UP000231279">
    <property type="component" value="Unassembled WGS sequence"/>
</dbReference>
<organism evidence="2 3">
    <name type="scientific">Handroanthus impetiginosus</name>
    <dbReference type="NCBI Taxonomy" id="429701"/>
    <lineage>
        <taxon>Eukaryota</taxon>
        <taxon>Viridiplantae</taxon>
        <taxon>Streptophyta</taxon>
        <taxon>Embryophyta</taxon>
        <taxon>Tracheophyta</taxon>
        <taxon>Spermatophyta</taxon>
        <taxon>Magnoliopsida</taxon>
        <taxon>eudicotyledons</taxon>
        <taxon>Gunneridae</taxon>
        <taxon>Pentapetalae</taxon>
        <taxon>asterids</taxon>
        <taxon>lamiids</taxon>
        <taxon>Lamiales</taxon>
        <taxon>Bignoniaceae</taxon>
        <taxon>Crescentiina</taxon>
        <taxon>Tabebuia alliance</taxon>
        <taxon>Handroanthus</taxon>
    </lineage>
</organism>
<protein>
    <submittedName>
        <fullName evidence="2">Uncharacterized protein</fullName>
    </submittedName>
</protein>
<feature type="signal peptide" evidence="1">
    <location>
        <begin position="1"/>
        <end position="42"/>
    </location>
</feature>
<dbReference type="PANTHER" id="PTHR31694:SF26">
    <property type="entry name" value="OS05G0151100 PROTEIN"/>
    <property type="match status" value="1"/>
</dbReference>
<dbReference type="Pfam" id="PF13668">
    <property type="entry name" value="Ferritin_2"/>
    <property type="match status" value="1"/>
</dbReference>
<reference evidence="3" key="1">
    <citation type="journal article" date="2018" name="Gigascience">
        <title>Genome assembly of the Pink Ipe (Handroanthus impetiginosus, Bignoniaceae), a highly valued, ecologically keystone Neotropical timber forest tree.</title>
        <authorList>
            <person name="Silva-Junior O.B."/>
            <person name="Grattapaglia D."/>
            <person name="Novaes E."/>
            <person name="Collevatti R.G."/>
        </authorList>
    </citation>
    <scope>NUCLEOTIDE SEQUENCE [LARGE SCALE GENOMIC DNA]</scope>
    <source>
        <strain evidence="3">cv. UFG-1</strain>
    </source>
</reference>
<comment type="caution">
    <text evidence="2">The sequence shown here is derived from an EMBL/GenBank/DDBJ whole genome shotgun (WGS) entry which is preliminary data.</text>
</comment>
<dbReference type="InterPro" id="IPR052965">
    <property type="entry name" value="Pigment-catalase-like"/>
</dbReference>
<gene>
    <name evidence="2" type="ORF">CDL12_09239</name>
</gene>
<dbReference type="OrthoDB" id="1729908at2759"/>
<feature type="chain" id="PRO_5013634612" evidence="1">
    <location>
        <begin position="43"/>
        <end position="157"/>
    </location>
</feature>